<keyword evidence="4" id="KW-1185">Reference proteome</keyword>
<evidence type="ECO:0000256" key="1">
    <source>
        <dbReference type="SAM" id="MobiDB-lite"/>
    </source>
</evidence>
<feature type="compositionally biased region" description="Low complexity" evidence="1">
    <location>
        <begin position="129"/>
        <end position="197"/>
    </location>
</feature>
<name>A0AAV2I3W0_LYMST</name>
<feature type="signal peptide" evidence="2">
    <location>
        <begin position="1"/>
        <end position="19"/>
    </location>
</feature>
<accession>A0AAV2I3W0</accession>
<dbReference type="AlphaFoldDB" id="A0AAV2I3W0"/>
<evidence type="ECO:0000313" key="3">
    <source>
        <dbReference type="EMBL" id="CAL1539861.1"/>
    </source>
</evidence>
<organism evidence="3 4">
    <name type="scientific">Lymnaea stagnalis</name>
    <name type="common">Great pond snail</name>
    <name type="synonym">Helix stagnalis</name>
    <dbReference type="NCBI Taxonomy" id="6523"/>
    <lineage>
        <taxon>Eukaryota</taxon>
        <taxon>Metazoa</taxon>
        <taxon>Spiralia</taxon>
        <taxon>Lophotrochozoa</taxon>
        <taxon>Mollusca</taxon>
        <taxon>Gastropoda</taxon>
        <taxon>Heterobranchia</taxon>
        <taxon>Euthyneura</taxon>
        <taxon>Panpulmonata</taxon>
        <taxon>Hygrophila</taxon>
        <taxon>Lymnaeoidea</taxon>
        <taxon>Lymnaeidae</taxon>
        <taxon>Lymnaea</taxon>
    </lineage>
</organism>
<dbReference type="Proteomes" id="UP001497497">
    <property type="component" value="Unassembled WGS sequence"/>
</dbReference>
<keyword evidence="2" id="KW-0732">Signal</keyword>
<sequence>MLGTLCTLLVLAIGTTVNAQYGYCGSKYFICDFWRPCCGGGLDPLVCVPSRGYTSYCYPYSEYLAYVNSQKTTSPSSSKECAGLYQSCDFVSCCEDPTYPKYCAGTAQGKFCFLKQSVNTESTSAAPDQTSTPQVGTPQTSTSQTGTSQTSTPQTNASAAVPTTDSTTTNPANDSTPNTATTPTTASLAPSTNQTIP</sequence>
<feature type="chain" id="PRO_5043393673" evidence="2">
    <location>
        <begin position="20"/>
        <end position="197"/>
    </location>
</feature>
<comment type="caution">
    <text evidence="3">The sequence shown here is derived from an EMBL/GenBank/DDBJ whole genome shotgun (WGS) entry which is preliminary data.</text>
</comment>
<reference evidence="3 4" key="1">
    <citation type="submission" date="2024-04" db="EMBL/GenBank/DDBJ databases">
        <authorList>
            <consortium name="Genoscope - CEA"/>
            <person name="William W."/>
        </authorList>
    </citation>
    <scope>NUCLEOTIDE SEQUENCE [LARGE SCALE GENOMIC DNA]</scope>
</reference>
<protein>
    <submittedName>
        <fullName evidence="3">Uncharacterized protein</fullName>
    </submittedName>
</protein>
<evidence type="ECO:0000256" key="2">
    <source>
        <dbReference type="SAM" id="SignalP"/>
    </source>
</evidence>
<dbReference type="EMBL" id="CAXITT010000358">
    <property type="protein sequence ID" value="CAL1539861.1"/>
    <property type="molecule type" value="Genomic_DNA"/>
</dbReference>
<feature type="region of interest" description="Disordered" evidence="1">
    <location>
        <begin position="123"/>
        <end position="197"/>
    </location>
</feature>
<proteinExistence type="predicted"/>
<gene>
    <name evidence="3" type="ORF">GSLYS_00013594001</name>
</gene>
<evidence type="ECO:0000313" key="4">
    <source>
        <dbReference type="Proteomes" id="UP001497497"/>
    </source>
</evidence>